<reference evidence="5 6" key="1">
    <citation type="submission" date="2014-03" db="EMBL/GenBank/DDBJ databases">
        <title>Draft Genome Sequences of Four Burkholderia Strains.</title>
        <authorList>
            <person name="Liu X.Y."/>
            <person name="Li C.X."/>
            <person name="Xu J.H."/>
        </authorList>
    </citation>
    <scope>NUCLEOTIDE SEQUENCE [LARGE SCALE GENOMIC DNA]</scope>
    <source>
        <strain evidence="5 6">DSM 50014</strain>
    </source>
</reference>
<name>A0A069PMD0_9BURK</name>
<comment type="caution">
    <text evidence="5">The sequence shown here is derived from an EMBL/GenBank/DDBJ whole genome shotgun (WGS) entry which is preliminary data.</text>
</comment>
<accession>A0A069PMD0</accession>
<keyword evidence="2" id="KW-0238">DNA-binding</keyword>
<dbReference type="Gene3D" id="3.30.730.10">
    <property type="entry name" value="AP2/ERF domain"/>
    <property type="match status" value="1"/>
</dbReference>
<protein>
    <recommendedName>
        <fullName evidence="4">AP2/ERF domain-containing protein</fullName>
    </recommendedName>
</protein>
<keyword evidence="6" id="KW-1185">Reference proteome</keyword>
<evidence type="ECO:0000313" key="6">
    <source>
        <dbReference type="Proteomes" id="UP000027466"/>
    </source>
</evidence>
<evidence type="ECO:0000256" key="2">
    <source>
        <dbReference type="ARBA" id="ARBA00023125"/>
    </source>
</evidence>
<dbReference type="GO" id="GO:0003677">
    <property type="term" value="F:DNA binding"/>
    <property type="evidence" value="ECO:0007669"/>
    <property type="project" value="UniProtKB-KW"/>
</dbReference>
<dbReference type="InterPro" id="IPR001471">
    <property type="entry name" value="AP2/ERF_dom"/>
</dbReference>
<dbReference type="PROSITE" id="PS51032">
    <property type="entry name" value="AP2_ERF"/>
    <property type="match status" value="1"/>
</dbReference>
<dbReference type="AlphaFoldDB" id="A0A069PMD0"/>
<dbReference type="SUPFAM" id="SSF54171">
    <property type="entry name" value="DNA-binding domain"/>
    <property type="match status" value="1"/>
</dbReference>
<dbReference type="GO" id="GO:0003700">
    <property type="term" value="F:DNA-binding transcription factor activity"/>
    <property type="evidence" value="ECO:0007669"/>
    <property type="project" value="InterPro"/>
</dbReference>
<evidence type="ECO:0000259" key="4">
    <source>
        <dbReference type="PROSITE" id="PS51032"/>
    </source>
</evidence>
<feature type="domain" description="AP2/ERF" evidence="4">
    <location>
        <begin position="12"/>
        <end position="74"/>
    </location>
</feature>
<dbReference type="Proteomes" id="UP000027466">
    <property type="component" value="Unassembled WGS sequence"/>
</dbReference>
<sequence>MDRLSRTVNPLERVGVCRRETARGLRFEAYIYVTERRRSRRVYIGTFDTLDEASHAYNKAAIELHGDHARLNPVGVVGQAD</sequence>
<evidence type="ECO:0000313" key="5">
    <source>
        <dbReference type="EMBL" id="KDR41577.1"/>
    </source>
</evidence>
<proteinExistence type="predicted"/>
<keyword evidence="3" id="KW-0804">Transcription</keyword>
<organism evidence="5 6">
    <name type="scientific">Caballeronia glathei</name>
    <dbReference type="NCBI Taxonomy" id="60547"/>
    <lineage>
        <taxon>Bacteria</taxon>
        <taxon>Pseudomonadati</taxon>
        <taxon>Pseudomonadota</taxon>
        <taxon>Betaproteobacteria</taxon>
        <taxon>Burkholderiales</taxon>
        <taxon>Burkholderiaceae</taxon>
        <taxon>Caballeronia</taxon>
    </lineage>
</organism>
<dbReference type="SMART" id="SM00380">
    <property type="entry name" value="AP2"/>
    <property type="match status" value="1"/>
</dbReference>
<dbReference type="EMBL" id="JFHC01000026">
    <property type="protein sequence ID" value="KDR41577.1"/>
    <property type="molecule type" value="Genomic_DNA"/>
</dbReference>
<gene>
    <name evidence="5" type="ORF">BG61_16590</name>
</gene>
<dbReference type="RefSeq" id="WP_161783680.1">
    <property type="nucleotide sequence ID" value="NZ_CADFFX010000001.1"/>
</dbReference>
<dbReference type="InterPro" id="IPR036955">
    <property type="entry name" value="AP2/ERF_dom_sf"/>
</dbReference>
<keyword evidence="1" id="KW-0805">Transcription regulation</keyword>
<evidence type="ECO:0000256" key="1">
    <source>
        <dbReference type="ARBA" id="ARBA00023015"/>
    </source>
</evidence>
<evidence type="ECO:0000256" key="3">
    <source>
        <dbReference type="ARBA" id="ARBA00023163"/>
    </source>
</evidence>
<dbReference type="InterPro" id="IPR016177">
    <property type="entry name" value="DNA-bd_dom_sf"/>
</dbReference>